<dbReference type="AlphaFoldDB" id="A0A2P1PQ46"/>
<evidence type="ECO:0000259" key="1">
    <source>
        <dbReference type="PROSITE" id="PS50404"/>
    </source>
</evidence>
<dbReference type="PROSITE" id="PS50404">
    <property type="entry name" value="GST_NTER"/>
    <property type="match status" value="1"/>
</dbReference>
<dbReference type="CDD" id="cd03043">
    <property type="entry name" value="GST_N_1"/>
    <property type="match status" value="1"/>
</dbReference>
<dbReference type="OrthoDB" id="9799538at2"/>
<keyword evidence="2" id="KW-0808">Transferase</keyword>
<dbReference type="InterPro" id="IPR036282">
    <property type="entry name" value="Glutathione-S-Trfase_C_sf"/>
</dbReference>
<accession>A0A2P1PQ46</accession>
<protein>
    <submittedName>
        <fullName evidence="2">Glutathione S-transferase</fullName>
    </submittedName>
</protein>
<organism evidence="2 3">
    <name type="scientific">Ahniella affigens</name>
    <dbReference type="NCBI Taxonomy" id="2021234"/>
    <lineage>
        <taxon>Bacteria</taxon>
        <taxon>Pseudomonadati</taxon>
        <taxon>Pseudomonadota</taxon>
        <taxon>Gammaproteobacteria</taxon>
        <taxon>Lysobacterales</taxon>
        <taxon>Rhodanobacteraceae</taxon>
        <taxon>Ahniella</taxon>
    </lineage>
</organism>
<sequence length="221" mass="24700">MQKPLLVIGNQNYSSWSLRPWVFLKAFGVDFDCDVVPMLTEDFDVLVKQRSPTGKVPFLLDDGLVVNDSLAICGHAIERWIGADRAWPESLAARALARSAVAEMHSGFTALRNQCPMNVRRRSRNYRLSGDTQKDVERILAIWNQARSDFGGGGPYLFGAFSVADAFFAPVVFRFQTYAVGLDGNGAKYCEAMLAHPAMRAWADAAEREPWALERYEFVQG</sequence>
<dbReference type="GO" id="GO:0006559">
    <property type="term" value="P:L-phenylalanine catabolic process"/>
    <property type="evidence" value="ECO:0007669"/>
    <property type="project" value="TreeGrafter"/>
</dbReference>
<dbReference type="GO" id="GO:0004364">
    <property type="term" value="F:glutathione transferase activity"/>
    <property type="evidence" value="ECO:0007669"/>
    <property type="project" value="TreeGrafter"/>
</dbReference>
<dbReference type="KEGG" id="xba:C7S18_06955"/>
<name>A0A2P1PQ46_9GAMM</name>
<dbReference type="EMBL" id="CP027860">
    <property type="protein sequence ID" value="AVP96952.1"/>
    <property type="molecule type" value="Genomic_DNA"/>
</dbReference>
<dbReference type="RefSeq" id="WP_106890877.1">
    <property type="nucleotide sequence ID" value="NZ_CP027860.1"/>
</dbReference>
<dbReference type="InterPro" id="IPR036249">
    <property type="entry name" value="Thioredoxin-like_sf"/>
</dbReference>
<dbReference type="Proteomes" id="UP000241074">
    <property type="component" value="Chromosome"/>
</dbReference>
<dbReference type="Pfam" id="PF13409">
    <property type="entry name" value="GST_N_2"/>
    <property type="match status" value="1"/>
</dbReference>
<reference evidence="2 3" key="1">
    <citation type="submission" date="2018-03" db="EMBL/GenBank/DDBJ databases">
        <title>Ahniella affigens gen. nov., sp. nov., a gammaproteobacterium isolated from sandy soil near a stream.</title>
        <authorList>
            <person name="Ko Y."/>
            <person name="Kim J.-H."/>
        </authorList>
    </citation>
    <scope>NUCLEOTIDE SEQUENCE [LARGE SCALE GENOMIC DNA]</scope>
    <source>
        <strain evidence="2 3">D13</strain>
    </source>
</reference>
<evidence type="ECO:0000313" key="2">
    <source>
        <dbReference type="EMBL" id="AVP96952.1"/>
    </source>
</evidence>
<keyword evidence="3" id="KW-1185">Reference proteome</keyword>
<dbReference type="Gene3D" id="3.40.30.10">
    <property type="entry name" value="Glutaredoxin"/>
    <property type="match status" value="1"/>
</dbReference>
<dbReference type="Gene3D" id="1.20.1050.10">
    <property type="match status" value="1"/>
</dbReference>
<dbReference type="Pfam" id="PF13410">
    <property type="entry name" value="GST_C_2"/>
    <property type="match status" value="1"/>
</dbReference>
<dbReference type="PANTHER" id="PTHR42673:SF4">
    <property type="entry name" value="MALEYLACETOACETATE ISOMERASE"/>
    <property type="match status" value="1"/>
</dbReference>
<dbReference type="InterPro" id="IPR004045">
    <property type="entry name" value="Glutathione_S-Trfase_N"/>
</dbReference>
<reference evidence="2 3" key="2">
    <citation type="submission" date="2018-03" db="EMBL/GenBank/DDBJ databases">
        <authorList>
            <person name="Keele B.F."/>
        </authorList>
    </citation>
    <scope>NUCLEOTIDE SEQUENCE [LARGE SCALE GENOMIC DNA]</scope>
    <source>
        <strain evidence="2 3">D13</strain>
    </source>
</reference>
<feature type="domain" description="GST N-terminal" evidence="1">
    <location>
        <begin position="4"/>
        <end position="84"/>
    </location>
</feature>
<dbReference type="SUPFAM" id="SSF52833">
    <property type="entry name" value="Thioredoxin-like"/>
    <property type="match status" value="1"/>
</dbReference>
<dbReference type="PANTHER" id="PTHR42673">
    <property type="entry name" value="MALEYLACETOACETATE ISOMERASE"/>
    <property type="match status" value="1"/>
</dbReference>
<dbReference type="GO" id="GO:0006749">
    <property type="term" value="P:glutathione metabolic process"/>
    <property type="evidence" value="ECO:0007669"/>
    <property type="project" value="TreeGrafter"/>
</dbReference>
<gene>
    <name evidence="2" type="ORF">C7S18_06955</name>
</gene>
<dbReference type="GO" id="GO:0016034">
    <property type="term" value="F:maleylacetoacetate isomerase activity"/>
    <property type="evidence" value="ECO:0007669"/>
    <property type="project" value="TreeGrafter"/>
</dbReference>
<dbReference type="CDD" id="cd03194">
    <property type="entry name" value="GST_C_3"/>
    <property type="match status" value="1"/>
</dbReference>
<proteinExistence type="predicted"/>
<dbReference type="SUPFAM" id="SSF47616">
    <property type="entry name" value="GST C-terminal domain-like"/>
    <property type="match status" value="1"/>
</dbReference>
<evidence type="ECO:0000313" key="3">
    <source>
        <dbReference type="Proteomes" id="UP000241074"/>
    </source>
</evidence>